<dbReference type="RefSeq" id="WP_006882484.1">
    <property type="nucleotide sequence ID" value="NZ_AOIU01000009.1"/>
</dbReference>
<organism evidence="2 3">
    <name type="scientific">Halosimplex carlsbadense 2-9-1</name>
    <dbReference type="NCBI Taxonomy" id="797114"/>
    <lineage>
        <taxon>Archaea</taxon>
        <taxon>Methanobacteriati</taxon>
        <taxon>Methanobacteriota</taxon>
        <taxon>Stenosarchaea group</taxon>
        <taxon>Halobacteria</taxon>
        <taxon>Halobacteriales</taxon>
        <taxon>Haloarculaceae</taxon>
        <taxon>Halosimplex</taxon>
    </lineage>
</organism>
<name>M0CZZ0_9EURY</name>
<comment type="caution">
    <text evidence="2">The sequence shown here is derived from an EMBL/GenBank/DDBJ whole genome shotgun (WGS) entry which is preliminary data.</text>
</comment>
<dbReference type="eggNOG" id="arCOG09176">
    <property type="taxonomic scope" value="Archaea"/>
</dbReference>
<dbReference type="PROSITE" id="PS51318">
    <property type="entry name" value="TAT"/>
    <property type="match status" value="1"/>
</dbReference>
<protein>
    <submittedName>
        <fullName evidence="2">Uncharacterized protein</fullName>
    </submittedName>
</protein>
<sequence>MSDRPLRNTRRTFLASSALEALSAATTGATAAATDETVAPTATVDCSTVSVDDWGSARSARAVFEDGSFVDVGDGTPETFGASGRVIESVTFADFDGTEWTTTNDATDCDPGEKSVTFTDSRATVRPGQFQEMDGYPGKLISQVDLHFVDGTSQEKVHLDGPQSPDGITGVYRGTGEYAGKVVEAIEIFHDLDYVTHYVRNPAAEQYLLGKDTCQERLIEVMGATEGAVDYEFTVEGPVRAVTLSDGRGASPGGNDAVSTSGDATTVSGSTGNPGYSDVYAVGGPITDFAQTGGDGDYVRREAEWRVVEDTAPATDLLAVVATEQGEVAYEFTVDGTVRPIGNVGPKRSAAGNDEVTDNGDATVTVSGFTGNAGYGDTYAVTGDVTDFTRTGGDAAVRIDYNGHERTPEELVSRH</sequence>
<reference evidence="2 3" key="1">
    <citation type="journal article" date="2014" name="PLoS Genet.">
        <title>Phylogenetically driven sequencing of extremely halophilic archaea reveals strategies for static and dynamic osmo-response.</title>
        <authorList>
            <person name="Becker E.A."/>
            <person name="Seitzer P.M."/>
            <person name="Tritt A."/>
            <person name="Larsen D."/>
            <person name="Krusor M."/>
            <person name="Yao A.I."/>
            <person name="Wu D."/>
            <person name="Madern D."/>
            <person name="Eisen J.A."/>
            <person name="Darling A.E."/>
            <person name="Facciotti M.T."/>
        </authorList>
    </citation>
    <scope>NUCLEOTIDE SEQUENCE [LARGE SCALE GENOMIC DNA]</scope>
    <source>
        <strain evidence="2 3">2-9-1</strain>
    </source>
</reference>
<keyword evidence="3" id="KW-1185">Reference proteome</keyword>
<dbReference type="Proteomes" id="UP000011626">
    <property type="component" value="Unassembled WGS sequence"/>
</dbReference>
<evidence type="ECO:0000313" key="3">
    <source>
        <dbReference type="Proteomes" id="UP000011626"/>
    </source>
</evidence>
<feature type="compositionally biased region" description="Polar residues" evidence="1">
    <location>
        <begin position="257"/>
        <end position="274"/>
    </location>
</feature>
<dbReference type="InterPro" id="IPR006311">
    <property type="entry name" value="TAT_signal"/>
</dbReference>
<evidence type="ECO:0000256" key="1">
    <source>
        <dbReference type="SAM" id="MobiDB-lite"/>
    </source>
</evidence>
<proteinExistence type="predicted"/>
<dbReference type="OrthoDB" id="247704at2157"/>
<gene>
    <name evidence="2" type="ORF">C475_04061</name>
</gene>
<accession>M0CZZ0</accession>
<evidence type="ECO:0000313" key="2">
    <source>
        <dbReference type="EMBL" id="ELZ28780.1"/>
    </source>
</evidence>
<feature type="region of interest" description="Disordered" evidence="1">
    <location>
        <begin position="245"/>
        <end position="274"/>
    </location>
</feature>
<dbReference type="STRING" id="797114.C475_04061"/>
<dbReference type="EMBL" id="AOIU01000009">
    <property type="protein sequence ID" value="ELZ28780.1"/>
    <property type="molecule type" value="Genomic_DNA"/>
</dbReference>
<dbReference type="AlphaFoldDB" id="M0CZZ0"/>